<protein>
    <recommendedName>
        <fullName evidence="6">TIMELESS-interacting protein</fullName>
    </recommendedName>
</protein>
<evidence type="ECO:0000256" key="2">
    <source>
        <dbReference type="ARBA" id="ARBA00006075"/>
    </source>
</evidence>
<evidence type="ECO:0000256" key="1">
    <source>
        <dbReference type="ARBA" id="ARBA00004123"/>
    </source>
</evidence>
<dbReference type="OrthoDB" id="437078at2759"/>
<feature type="compositionally biased region" description="Acidic residues" evidence="7">
    <location>
        <begin position="35"/>
        <end position="58"/>
    </location>
</feature>
<dbReference type="Pfam" id="PF07962">
    <property type="entry name" value="Swi3"/>
    <property type="match status" value="1"/>
</dbReference>
<dbReference type="InterPro" id="IPR040038">
    <property type="entry name" value="TIPIN/Csm3/Swi3"/>
</dbReference>
<dbReference type="PANTHER" id="PTHR13220">
    <property type="entry name" value="TIMELESS INTERACTING-RELATED"/>
    <property type="match status" value="1"/>
</dbReference>
<gene>
    <name evidence="9" type="ORF">Cfor_10463</name>
</gene>
<comment type="similarity">
    <text evidence="2 6">Belongs to the CSM3 family.</text>
</comment>
<evidence type="ECO:0000256" key="6">
    <source>
        <dbReference type="RuleBase" id="RU366049"/>
    </source>
</evidence>
<evidence type="ECO:0000256" key="3">
    <source>
        <dbReference type="ARBA" id="ARBA00022763"/>
    </source>
</evidence>
<keyword evidence="4 6" id="KW-0539">Nucleus</keyword>
<dbReference type="EMBL" id="BLKM01000328">
    <property type="protein sequence ID" value="GFG31656.1"/>
    <property type="molecule type" value="Genomic_DNA"/>
</dbReference>
<evidence type="ECO:0000313" key="9">
    <source>
        <dbReference type="EMBL" id="GFG31656.1"/>
    </source>
</evidence>
<feature type="compositionally biased region" description="Low complexity" evidence="7">
    <location>
        <begin position="59"/>
        <end position="76"/>
    </location>
</feature>
<evidence type="ECO:0000256" key="4">
    <source>
        <dbReference type="ARBA" id="ARBA00023242"/>
    </source>
</evidence>
<feature type="domain" description="Chromosome segregation in meiosis protein 3" evidence="8">
    <location>
        <begin position="91"/>
        <end position="171"/>
    </location>
</feature>
<comment type="subcellular location">
    <subcellularLocation>
        <location evidence="1 6">Nucleus</location>
    </subcellularLocation>
</comment>
<dbReference type="GO" id="GO:0006974">
    <property type="term" value="P:DNA damage response"/>
    <property type="evidence" value="ECO:0007669"/>
    <property type="project" value="UniProtKB-KW"/>
</dbReference>
<dbReference type="InterPro" id="IPR012923">
    <property type="entry name" value="Csm3"/>
</dbReference>
<feature type="region of interest" description="Disordered" evidence="7">
    <location>
        <begin position="559"/>
        <end position="589"/>
    </location>
</feature>
<comment type="caution">
    <text evidence="9">The sequence shown here is derived from an EMBL/GenBank/DDBJ whole genome shotgun (WGS) entry which is preliminary data.</text>
</comment>
<evidence type="ECO:0000259" key="8">
    <source>
        <dbReference type="Pfam" id="PF07962"/>
    </source>
</evidence>
<keyword evidence="10" id="KW-1185">Reference proteome</keyword>
<dbReference type="GO" id="GO:0031298">
    <property type="term" value="C:replication fork protection complex"/>
    <property type="evidence" value="ECO:0007669"/>
    <property type="project" value="TreeGrafter"/>
</dbReference>
<organism evidence="9 10">
    <name type="scientific">Coptotermes formosanus</name>
    <name type="common">Formosan subterranean termite</name>
    <dbReference type="NCBI Taxonomy" id="36987"/>
    <lineage>
        <taxon>Eukaryota</taxon>
        <taxon>Metazoa</taxon>
        <taxon>Ecdysozoa</taxon>
        <taxon>Arthropoda</taxon>
        <taxon>Hexapoda</taxon>
        <taxon>Insecta</taxon>
        <taxon>Pterygota</taxon>
        <taxon>Neoptera</taxon>
        <taxon>Polyneoptera</taxon>
        <taxon>Dictyoptera</taxon>
        <taxon>Blattodea</taxon>
        <taxon>Blattoidea</taxon>
        <taxon>Termitoidae</taxon>
        <taxon>Rhinotermitidae</taxon>
        <taxon>Coptotermes</taxon>
    </lineage>
</organism>
<evidence type="ECO:0000313" key="10">
    <source>
        <dbReference type="Proteomes" id="UP000502823"/>
    </source>
</evidence>
<dbReference type="AlphaFoldDB" id="A0A6L2PGZ6"/>
<dbReference type="GO" id="GO:0031297">
    <property type="term" value="P:replication fork processing"/>
    <property type="evidence" value="ECO:0007669"/>
    <property type="project" value="UniProtKB-UniRule"/>
</dbReference>
<dbReference type="GO" id="GO:0003677">
    <property type="term" value="F:DNA binding"/>
    <property type="evidence" value="ECO:0007669"/>
    <property type="project" value="TreeGrafter"/>
</dbReference>
<dbReference type="PANTHER" id="PTHR13220:SF11">
    <property type="entry name" value="TIMELESS-INTERACTING PROTEIN"/>
    <property type="match status" value="1"/>
</dbReference>
<proteinExistence type="inferred from homology"/>
<keyword evidence="5 6" id="KW-0131">Cell cycle</keyword>
<dbReference type="InParanoid" id="A0A6L2PGZ6"/>
<sequence length="606" mass="66450">MPGKASEETATEDAVSTTTAMLEEIYEDNLIGDPNDLEEIIEQQGDELFDEAEEEQETEGNANNATADDNENSNAARVKPTKRTVKNPQPKLDPERLKGPRGIAVIEDAFKDFKFHGKGYEKVDLNRVMKRLEHWAHRLYPRFQFDDCLDKIEKLGQKKPVQVYVKKIRMGLETVEEPVVLLDDIDESEINNEAPIDAFDELLSQRLSQVTPGNQTYAASSVQVPSLQDQSVVLQSTELTAEQRERMLRNKLIAEERRLARMKEKCEIQRSAEVELFTVGRVPVSPSAAISVSNNETITSCELTSEINTNSTEASDADGANVPSTSAVCSARTTFENEETSVLCKAVEFEGTNAVFAPVGNEEDIISKPTELCRNTASSQLVDAQQTNALSTPVNNEQTDIAPMSVSNEGGNTSSGPVGEETNTVCTLDDSEQTYASSLPVLGKETDCTSMPFDTEETYATSMPIDSEESNVTSGHFDTTETYAISMLMDSEEPDVTSLPFDTKETYAAFVPMESEEPDVTSLPLDTEETYATSLPIDSEEPDVISMPFDTEETYAISVPTDSEATDVPSMSVDAEETNTSSMLVNAKDNDVTCMPVDAENSTSSL</sequence>
<evidence type="ECO:0000256" key="7">
    <source>
        <dbReference type="SAM" id="MobiDB-lite"/>
    </source>
</evidence>
<name>A0A6L2PGZ6_COPFO</name>
<reference evidence="10" key="1">
    <citation type="submission" date="2020-01" db="EMBL/GenBank/DDBJ databases">
        <title>Draft genome sequence of the Termite Coptotermes fromosanus.</title>
        <authorList>
            <person name="Itakura S."/>
            <person name="Yosikawa Y."/>
            <person name="Umezawa K."/>
        </authorList>
    </citation>
    <scope>NUCLEOTIDE SEQUENCE [LARGE SCALE GENOMIC DNA]</scope>
</reference>
<dbReference type="GO" id="GO:0043111">
    <property type="term" value="P:replication fork arrest"/>
    <property type="evidence" value="ECO:0007669"/>
    <property type="project" value="TreeGrafter"/>
</dbReference>
<keyword evidence="3 6" id="KW-0227">DNA damage</keyword>
<accession>A0A6L2PGZ6</accession>
<comment type="function">
    <text evidence="6">Plays an important role in the control of DNA replication and the maintenance of replication fork stability.</text>
</comment>
<feature type="region of interest" description="Disordered" evidence="7">
    <location>
        <begin position="29"/>
        <end position="97"/>
    </location>
</feature>
<dbReference type="GO" id="GO:0000076">
    <property type="term" value="P:DNA replication checkpoint signaling"/>
    <property type="evidence" value="ECO:0007669"/>
    <property type="project" value="UniProtKB-UniRule"/>
</dbReference>
<dbReference type="Proteomes" id="UP000502823">
    <property type="component" value="Unassembled WGS sequence"/>
</dbReference>
<evidence type="ECO:0000256" key="5">
    <source>
        <dbReference type="ARBA" id="ARBA00023306"/>
    </source>
</evidence>